<keyword evidence="2" id="KW-1185">Reference proteome</keyword>
<name>A0AA86MZN5_9BACT</name>
<evidence type="ECO:0000313" key="1">
    <source>
        <dbReference type="EMBL" id="CAI4031947.1"/>
    </source>
</evidence>
<dbReference type="Proteomes" id="UP001179121">
    <property type="component" value="Chromosome"/>
</dbReference>
<evidence type="ECO:0000313" key="2">
    <source>
        <dbReference type="Proteomes" id="UP001179121"/>
    </source>
</evidence>
<protein>
    <recommendedName>
        <fullName evidence="3">Lipoprotein</fullName>
    </recommendedName>
</protein>
<proteinExistence type="predicted"/>
<gene>
    <name evidence="1" type="ORF">DNFV4_02370</name>
</gene>
<dbReference type="AlphaFoldDB" id="A0AA86MZN5"/>
<accession>A0AA86MZN5</accession>
<dbReference type="EMBL" id="OX365700">
    <property type="protein sequence ID" value="CAI4031947.1"/>
    <property type="molecule type" value="Genomic_DNA"/>
</dbReference>
<reference evidence="1" key="1">
    <citation type="submission" date="2022-10" db="EMBL/GenBank/DDBJ databases">
        <authorList>
            <person name="Koch H."/>
        </authorList>
    </citation>
    <scope>NUCLEOTIDE SEQUENCE</scope>
    <source>
        <strain evidence="1">DNF</strain>
    </source>
</reference>
<dbReference type="KEGG" id="nti:DNFV4_02370"/>
<dbReference type="PROSITE" id="PS51257">
    <property type="entry name" value="PROKAR_LIPOPROTEIN"/>
    <property type="match status" value="1"/>
</dbReference>
<organism evidence="1 2">
    <name type="scientific">Nitrospira tepida</name>
    <dbReference type="NCBI Taxonomy" id="2973512"/>
    <lineage>
        <taxon>Bacteria</taxon>
        <taxon>Pseudomonadati</taxon>
        <taxon>Nitrospirota</taxon>
        <taxon>Nitrospiria</taxon>
        <taxon>Nitrospirales</taxon>
        <taxon>Nitrospiraceae</taxon>
        <taxon>Nitrospira</taxon>
    </lineage>
</organism>
<sequence length="111" mass="12578">MTGPTARPMMSTIMGILVLLLFGCAGGDIKEASARWDKWLGTHKDDRVREMGLPTRCYSFRDGAEVCEWSQQGEGGRMESMVIAFDQNGLACQWEYRDFYGQHRSRALCPH</sequence>
<evidence type="ECO:0008006" key="3">
    <source>
        <dbReference type="Google" id="ProtNLM"/>
    </source>
</evidence>